<organism evidence="3 4">
    <name type="scientific">Granulicatella adiacens ATCC 49175</name>
    <dbReference type="NCBI Taxonomy" id="638301"/>
    <lineage>
        <taxon>Bacteria</taxon>
        <taxon>Bacillati</taxon>
        <taxon>Bacillota</taxon>
        <taxon>Bacilli</taxon>
        <taxon>Lactobacillales</taxon>
        <taxon>Carnobacteriaceae</taxon>
        <taxon>Granulicatella</taxon>
    </lineage>
</organism>
<dbReference type="InterPro" id="IPR033186">
    <property type="entry name" value="HerA_C"/>
</dbReference>
<accession>C8NFQ7</accession>
<dbReference type="InterPro" id="IPR027417">
    <property type="entry name" value="P-loop_NTPase"/>
</dbReference>
<dbReference type="Gene3D" id="3.40.50.300">
    <property type="entry name" value="P-loop containing nucleotide triphosphate hydrolases"/>
    <property type="match status" value="2"/>
</dbReference>
<evidence type="ECO:0000259" key="2">
    <source>
        <dbReference type="Pfam" id="PF05872"/>
    </source>
</evidence>
<comment type="caution">
    <text evidence="3">The sequence shown here is derived from an EMBL/GenBank/DDBJ whole genome shotgun (WGS) entry which is preliminary data.</text>
</comment>
<dbReference type="RefSeq" id="WP_005606676.1">
    <property type="nucleotide sequence ID" value="NZ_CP102283.1"/>
</dbReference>
<dbReference type="SUPFAM" id="SSF52540">
    <property type="entry name" value="P-loop containing nucleoside triphosphate hydrolases"/>
    <property type="match status" value="1"/>
</dbReference>
<dbReference type="STRING" id="638301.HMPREF0444_0752"/>
<dbReference type="InterPro" id="IPR051162">
    <property type="entry name" value="T4SS_component"/>
</dbReference>
<dbReference type="GeneID" id="78412909"/>
<gene>
    <name evidence="3" type="ORF">HMPREF0444_0752</name>
</gene>
<evidence type="ECO:0000256" key="1">
    <source>
        <dbReference type="SAM" id="MobiDB-lite"/>
    </source>
</evidence>
<feature type="region of interest" description="Disordered" evidence="1">
    <location>
        <begin position="431"/>
        <end position="503"/>
    </location>
</feature>
<dbReference type="eggNOG" id="COG0433">
    <property type="taxonomic scope" value="Bacteria"/>
</dbReference>
<evidence type="ECO:0000313" key="3">
    <source>
        <dbReference type="EMBL" id="EEW37393.1"/>
    </source>
</evidence>
<dbReference type="Proteomes" id="UP000005926">
    <property type="component" value="Unassembled WGS sequence"/>
</dbReference>
<dbReference type="PANTHER" id="PTHR30121">
    <property type="entry name" value="UNCHARACTERIZED PROTEIN YJGR-RELATED"/>
    <property type="match status" value="1"/>
</dbReference>
<dbReference type="HOGENOM" id="CLU_028164_1_1_9"/>
<feature type="compositionally biased region" description="Basic and acidic residues" evidence="1">
    <location>
        <begin position="435"/>
        <end position="500"/>
    </location>
</feature>
<dbReference type="PANTHER" id="PTHR30121:SF6">
    <property type="entry name" value="SLR6007 PROTEIN"/>
    <property type="match status" value="1"/>
</dbReference>
<protein>
    <recommendedName>
        <fullName evidence="2">Helicase HerA-like C-terminal domain-containing protein</fullName>
    </recommendedName>
</protein>
<evidence type="ECO:0000313" key="4">
    <source>
        <dbReference type="Proteomes" id="UP000005926"/>
    </source>
</evidence>
<dbReference type="Pfam" id="PF05872">
    <property type="entry name" value="HerA_C"/>
    <property type="match status" value="1"/>
</dbReference>
<sequence>MTQTISFGYGSKPAQLLSNKLNRHGVIAGATGTGKTVTLKVLAEQLSEAGVPVLLSDIKGDLASLAEKGEVTEKIAERLKKVHVEDFEPSSYPVAFWDIFGENGINIRTTISEMGPILLSQLLGLNETQEGILNIAFKVADEQGLLLIDIKDLRAMLNYVGAHASELRNLYGNIAQQSIGTILRSLLVLEQQGGNQFFGEPAFEIGDLFKTDASGRGTINVLSSEKLFQTPKLYATFLLWFLSELYENLPEVGDLDKPKLVFFFDEAHVLFNQSNPAVQAKIELIVRLIRSKGISIFFVTQNPTDIPNAVASQLGNRIQHGLRAFTPAEQKNVKSVAETFRQEEGKDLVSVITNLKVGDAVVSTLQEDGSPSFAEVVSIYPPKSKLDAVDAFVRQQLVNQSPFYDKYAEMFDRESAHEQLLALEQQFQQEQEEALAQREAEKQAEAERKEAEKQEALAQKEAEKQAKLEEKERERQERELERQARQAATKKGDSAMDRFTKNIMSSVGREVGRVITRGVMGLFKK</sequence>
<dbReference type="AlphaFoldDB" id="C8NFQ7"/>
<dbReference type="EMBL" id="ACKZ01000016">
    <property type="protein sequence ID" value="EEW37393.1"/>
    <property type="molecule type" value="Genomic_DNA"/>
</dbReference>
<name>C8NFQ7_9LACT</name>
<feature type="domain" description="Helicase HerA-like C-terminal" evidence="2">
    <location>
        <begin position="11"/>
        <end position="523"/>
    </location>
</feature>
<proteinExistence type="predicted"/>
<reference evidence="3 4" key="1">
    <citation type="submission" date="2009-08" db="EMBL/GenBank/DDBJ databases">
        <authorList>
            <person name="Muzny D."/>
            <person name="Qin X."/>
            <person name="Deng J."/>
            <person name="Jiang H."/>
            <person name="Liu Y."/>
            <person name="Qu J."/>
            <person name="Song X.-Z."/>
            <person name="Zhang L."/>
            <person name="Thornton R."/>
            <person name="Coyle M."/>
            <person name="Francisco L."/>
            <person name="Jackson L."/>
            <person name="Javaid M."/>
            <person name="Korchina V."/>
            <person name="Kovar C."/>
            <person name="Mata R."/>
            <person name="Mathew T."/>
            <person name="Ngo R."/>
            <person name="Nguyen L."/>
            <person name="Nguyen N."/>
            <person name="Okwuonu G."/>
            <person name="Ongeri F."/>
            <person name="Pham C."/>
            <person name="Simmons D."/>
            <person name="Wilczek-Boney K."/>
            <person name="Hale W."/>
            <person name="Jakkamsetti A."/>
            <person name="Pham P."/>
            <person name="Ruth R."/>
            <person name="San Lucas F."/>
            <person name="Warren J."/>
            <person name="Zhang J."/>
            <person name="Zhao Z."/>
            <person name="Zhou C."/>
            <person name="Zhu D."/>
            <person name="Lee S."/>
            <person name="Bess C."/>
            <person name="Blankenburg K."/>
            <person name="Forbes L."/>
            <person name="Fu Q."/>
            <person name="Gubbala S."/>
            <person name="Hirani K."/>
            <person name="Jayaseelan J.C."/>
            <person name="Lara F."/>
            <person name="Munidasa M."/>
            <person name="Palculict T."/>
            <person name="Patil S."/>
            <person name="Pu L.-L."/>
            <person name="Saada N."/>
            <person name="Tang L."/>
            <person name="Weissenberger G."/>
            <person name="Zhu Y."/>
            <person name="Hemphill L."/>
            <person name="Shang Y."/>
            <person name="Youmans B."/>
            <person name="Ayvaz T."/>
            <person name="Ross M."/>
            <person name="Santibanez J."/>
            <person name="Aqrawi P."/>
            <person name="Gross S."/>
            <person name="Joshi V."/>
            <person name="Fowler G."/>
            <person name="Nazareth L."/>
            <person name="Reid J."/>
            <person name="Worley K."/>
            <person name="Petrosino J."/>
            <person name="Highlander S."/>
            <person name="Gibbs R."/>
        </authorList>
    </citation>
    <scope>NUCLEOTIDE SEQUENCE [LARGE SCALE GENOMIC DNA]</scope>
    <source>
        <strain evidence="3 4">ATCC 49175</strain>
    </source>
</reference>
<keyword evidence="4" id="KW-1185">Reference proteome</keyword>